<comment type="caution">
    <text evidence="6">The sequence shown here is derived from an EMBL/GenBank/DDBJ whole genome shotgun (WGS) entry which is preliminary data.</text>
</comment>
<feature type="domain" description="WHIM1" evidence="5">
    <location>
        <begin position="749"/>
        <end position="785"/>
    </location>
</feature>
<keyword evidence="2" id="KW-0539">Nucleus</keyword>
<keyword evidence="3" id="KW-0175">Coiled coil</keyword>
<evidence type="ECO:0000313" key="6">
    <source>
        <dbReference type="EMBL" id="CAH0380094.1"/>
    </source>
</evidence>
<feature type="coiled-coil region" evidence="3">
    <location>
        <begin position="1"/>
        <end position="42"/>
    </location>
</feature>
<organism evidence="6 7">
    <name type="scientific">Pelagomonas calceolata</name>
    <dbReference type="NCBI Taxonomy" id="35677"/>
    <lineage>
        <taxon>Eukaryota</taxon>
        <taxon>Sar</taxon>
        <taxon>Stramenopiles</taxon>
        <taxon>Ochrophyta</taxon>
        <taxon>Pelagophyceae</taxon>
        <taxon>Pelagomonadales</taxon>
        <taxon>Pelagomonadaceae</taxon>
        <taxon>Pelagomonas</taxon>
    </lineage>
</organism>
<name>A0A8J2T3G7_9STRA</name>
<evidence type="ECO:0000313" key="7">
    <source>
        <dbReference type="Proteomes" id="UP000789595"/>
    </source>
</evidence>
<accession>A0A8J2T3G7</accession>
<dbReference type="PANTHER" id="PTHR15546">
    <property type="entry name" value="BROMODOMAIN ADJACENT TO ZINC FINGER DOMAIN, 2A"/>
    <property type="match status" value="1"/>
</dbReference>
<evidence type="ECO:0000256" key="1">
    <source>
        <dbReference type="ARBA" id="ARBA00004123"/>
    </source>
</evidence>
<dbReference type="PANTHER" id="PTHR15546:SF2">
    <property type="entry name" value="DDT DOMAIN-CONTAINING PROTEIN DDB_G0282237"/>
    <property type="match status" value="1"/>
</dbReference>
<evidence type="ECO:0000256" key="4">
    <source>
        <dbReference type="SAM" id="MobiDB-lite"/>
    </source>
</evidence>
<dbReference type="Proteomes" id="UP000789595">
    <property type="component" value="Unassembled WGS sequence"/>
</dbReference>
<feature type="region of interest" description="Disordered" evidence="4">
    <location>
        <begin position="468"/>
        <end position="524"/>
    </location>
</feature>
<evidence type="ECO:0000256" key="2">
    <source>
        <dbReference type="ARBA" id="ARBA00023242"/>
    </source>
</evidence>
<keyword evidence="7" id="KW-1185">Reference proteome</keyword>
<protein>
    <recommendedName>
        <fullName evidence="5">WHIM1 domain-containing protein</fullName>
    </recommendedName>
</protein>
<comment type="subcellular location">
    <subcellularLocation>
        <location evidence="1">Nucleus</location>
    </subcellularLocation>
</comment>
<proteinExistence type="predicted"/>
<sequence length="1074" mass="118439">MNSLQRELQTLTAQIEEQDDLLRPLEKEVEKAEKKAAKECERDDATMLGKEIWKELDGLSDDLQKCRASATTALRAASRQVSTKRLRVRLRLSGRIVKEPKQIHVVTSKGQRAAVEAIVQASQELDACRDVGAYARRSMRRLTQCAKNRIKVVESQLPGPLPAKPQIADAEAAFASAGLKTPDAVEDCLVCWDFMTTFRDSPVLPARDDNSFLMLPETRLDEFAAALQAPNDDLIRRPEQHNPFRYLAHVHKELLKLIMTDEETDRWWPSPKKSYGPRWWARPELPQKPQPLLQRFEAATPSQPSRIMCQIGAIQATCQPVPVPLLALALQELRYPQPVVDACSQGHPLGQEILLKVGRAAQDAHRAAQTNGTRTGQASAEELAAFRAFQDSKRAQQAAQDSPPAPAPDAPPSAEELKLREELEALKRENAKLKTPAGAVAGAAACAEGALAACGKAARKAKKVASSCNSKAAKTAVEPQQPTRVSARARRKAPPRNEIGFESTPKTRGNNGRRAPGSGLPGGRAKPLNAAQRAALPLHLNDLLQLLKHDAGTRDCPRFPPAVVGSTTWAPLAAAACARIADYAAATAERCGAYDEWGGLEGDIVVHQRPGGALAASLHFIQTTRGRLTSMRVVSLSNLSCFGPRRGRRGVSERLRSRRWRLHETAPPRRGHQDAVDAMPHRTALTETLRAGGDDATRQGWSPAHRQQFFDPYKEDPESVDEPSTQEPACVVRDPLNGKTALREACASLLKGEPYGDLDPSQRCALLRTLIDAALNTKTVTEEINKRATKIANAESSIWTKGQKTLQDDNMRCRRRAQDSRRDLNIPAPPKTSTAVIDDEGGFFAAARLAELDASSARGLLRCRLEEHRDAECLSLLDETLKRCAIYDEAPYLVEHVDSQRNASALKLIEDASKQMDTERLRNALLTARRLPGLASPVSLDPSHQAWVLRPLAVGALLLRDLEYDSQICKKIKSDEADLRALPSLRAEPVGRDKSGNCHWAFRGEREYRYAPQRVWVQQSPDNDVPQKPSWGYYGDATAVAALCRHLDRNDESEALLRDKLLLRVPPGVAEWRE</sequence>
<dbReference type="Pfam" id="PF15612">
    <property type="entry name" value="WHIM1"/>
    <property type="match status" value="1"/>
</dbReference>
<dbReference type="InterPro" id="IPR028942">
    <property type="entry name" value="WHIM1_dom"/>
</dbReference>
<evidence type="ECO:0000256" key="3">
    <source>
        <dbReference type="SAM" id="Coils"/>
    </source>
</evidence>
<dbReference type="EMBL" id="CAKKNE010000006">
    <property type="protein sequence ID" value="CAH0380094.1"/>
    <property type="molecule type" value="Genomic_DNA"/>
</dbReference>
<dbReference type="GO" id="GO:0005634">
    <property type="term" value="C:nucleus"/>
    <property type="evidence" value="ECO:0007669"/>
    <property type="project" value="UniProtKB-SubCell"/>
</dbReference>
<feature type="region of interest" description="Disordered" evidence="4">
    <location>
        <begin position="391"/>
        <end position="415"/>
    </location>
</feature>
<gene>
    <name evidence="6" type="ORF">PECAL_6P17330</name>
</gene>
<dbReference type="InterPro" id="IPR053271">
    <property type="entry name" value="DDT_domain"/>
</dbReference>
<evidence type="ECO:0000259" key="5">
    <source>
        <dbReference type="Pfam" id="PF15612"/>
    </source>
</evidence>
<dbReference type="AlphaFoldDB" id="A0A8J2T3G7"/>
<feature type="compositionally biased region" description="Polar residues" evidence="4">
    <location>
        <begin position="468"/>
        <end position="484"/>
    </location>
</feature>
<dbReference type="OrthoDB" id="10685681at2759"/>
<reference evidence="6" key="1">
    <citation type="submission" date="2021-11" db="EMBL/GenBank/DDBJ databases">
        <authorList>
            <consortium name="Genoscope - CEA"/>
            <person name="William W."/>
        </authorList>
    </citation>
    <scope>NUCLEOTIDE SEQUENCE</scope>
</reference>